<proteinExistence type="predicted"/>
<keyword evidence="2" id="KW-1185">Reference proteome</keyword>
<dbReference type="EMBL" id="JACGWO010000007">
    <property type="protein sequence ID" value="KAK4422817.1"/>
    <property type="molecule type" value="Genomic_DNA"/>
</dbReference>
<reference evidence="1" key="1">
    <citation type="submission" date="2020-06" db="EMBL/GenBank/DDBJ databases">
        <authorList>
            <person name="Li T."/>
            <person name="Hu X."/>
            <person name="Zhang T."/>
            <person name="Song X."/>
            <person name="Zhang H."/>
            <person name="Dai N."/>
            <person name="Sheng W."/>
            <person name="Hou X."/>
            <person name="Wei L."/>
        </authorList>
    </citation>
    <scope>NUCLEOTIDE SEQUENCE</scope>
    <source>
        <strain evidence="1">3651</strain>
        <tissue evidence="1">Leaf</tissue>
    </source>
</reference>
<sequence length="273" mass="31445">MHSDNNLWNAELILDTFLLFDSDTILSIPLGSRLNEDILIWHCDVHWNFSMKSAYRQVVELTKKEVPLTSNSSSSATILMTGWKFIRNCHVRQKVRVFAWKACHNDIPTLSNLARCNMEVVWALTYLPSSTIFVWPSDEEGWFRRVCYYLDPTEANCFLMYCWALWNNHNKALMDGKTSQAMELVTSADVGLHEFVTCSLRLKTYPRNDFHPSNWVSPRNGFIKVNFDGAVFAYQREIGAGVIAQNETRECLAWRTRSIDPTHAKTLPALEAL</sequence>
<name>A0AAE1Y3X6_9LAMI</name>
<organism evidence="1 2">
    <name type="scientific">Sesamum alatum</name>
    <dbReference type="NCBI Taxonomy" id="300844"/>
    <lineage>
        <taxon>Eukaryota</taxon>
        <taxon>Viridiplantae</taxon>
        <taxon>Streptophyta</taxon>
        <taxon>Embryophyta</taxon>
        <taxon>Tracheophyta</taxon>
        <taxon>Spermatophyta</taxon>
        <taxon>Magnoliopsida</taxon>
        <taxon>eudicotyledons</taxon>
        <taxon>Gunneridae</taxon>
        <taxon>Pentapetalae</taxon>
        <taxon>asterids</taxon>
        <taxon>lamiids</taxon>
        <taxon>Lamiales</taxon>
        <taxon>Pedaliaceae</taxon>
        <taxon>Sesamum</taxon>
    </lineage>
</organism>
<accession>A0AAE1Y3X6</accession>
<reference evidence="1" key="2">
    <citation type="journal article" date="2024" name="Plant">
        <title>Genomic evolution and insights into agronomic trait innovations of Sesamum species.</title>
        <authorList>
            <person name="Miao H."/>
            <person name="Wang L."/>
            <person name="Qu L."/>
            <person name="Liu H."/>
            <person name="Sun Y."/>
            <person name="Le M."/>
            <person name="Wang Q."/>
            <person name="Wei S."/>
            <person name="Zheng Y."/>
            <person name="Lin W."/>
            <person name="Duan Y."/>
            <person name="Cao H."/>
            <person name="Xiong S."/>
            <person name="Wang X."/>
            <person name="Wei L."/>
            <person name="Li C."/>
            <person name="Ma Q."/>
            <person name="Ju M."/>
            <person name="Zhao R."/>
            <person name="Li G."/>
            <person name="Mu C."/>
            <person name="Tian Q."/>
            <person name="Mei H."/>
            <person name="Zhang T."/>
            <person name="Gao T."/>
            <person name="Zhang H."/>
        </authorList>
    </citation>
    <scope>NUCLEOTIDE SEQUENCE</scope>
    <source>
        <strain evidence="1">3651</strain>
    </source>
</reference>
<gene>
    <name evidence="1" type="ORF">Salat_1864200</name>
</gene>
<evidence type="ECO:0000313" key="2">
    <source>
        <dbReference type="Proteomes" id="UP001293254"/>
    </source>
</evidence>
<protein>
    <recommendedName>
        <fullName evidence="3">Reverse transcriptase zinc-binding domain-containing protein</fullName>
    </recommendedName>
</protein>
<comment type="caution">
    <text evidence="1">The sequence shown here is derived from an EMBL/GenBank/DDBJ whole genome shotgun (WGS) entry which is preliminary data.</text>
</comment>
<evidence type="ECO:0000313" key="1">
    <source>
        <dbReference type="EMBL" id="KAK4422817.1"/>
    </source>
</evidence>
<dbReference type="Proteomes" id="UP001293254">
    <property type="component" value="Unassembled WGS sequence"/>
</dbReference>
<evidence type="ECO:0008006" key="3">
    <source>
        <dbReference type="Google" id="ProtNLM"/>
    </source>
</evidence>
<dbReference type="AlphaFoldDB" id="A0AAE1Y3X6"/>